<dbReference type="Pfam" id="PF19458">
    <property type="entry name" value="DUF5995"/>
    <property type="match status" value="1"/>
</dbReference>
<comment type="caution">
    <text evidence="1">The sequence shown here is derived from an EMBL/GenBank/DDBJ whole genome shotgun (WGS) entry which is preliminary data.</text>
</comment>
<accession>A0A2G1WHK0</accession>
<dbReference type="RefSeq" id="WP_099255872.1">
    <property type="nucleotide sequence ID" value="NZ_NHOA01000109.1"/>
</dbReference>
<gene>
    <name evidence="1" type="ORF">DJ69_12195</name>
</gene>
<dbReference type="OrthoDB" id="340621at2157"/>
<dbReference type="EMBL" id="NHOA01000109">
    <property type="protein sequence ID" value="PHQ38319.1"/>
    <property type="molecule type" value="Genomic_DNA"/>
</dbReference>
<organism evidence="1 2">
    <name type="scientific">Halorubrum persicum</name>
    <dbReference type="NCBI Taxonomy" id="1383844"/>
    <lineage>
        <taxon>Archaea</taxon>
        <taxon>Methanobacteriati</taxon>
        <taxon>Methanobacteriota</taxon>
        <taxon>Stenosarchaea group</taxon>
        <taxon>Halobacteria</taxon>
        <taxon>Halobacteriales</taxon>
        <taxon>Haloferacaceae</taxon>
        <taxon>Halorubrum</taxon>
    </lineage>
</organism>
<dbReference type="Proteomes" id="UP000222824">
    <property type="component" value="Unassembled WGS sequence"/>
</dbReference>
<evidence type="ECO:0000313" key="1">
    <source>
        <dbReference type="EMBL" id="PHQ38319.1"/>
    </source>
</evidence>
<dbReference type="InterPro" id="IPR046037">
    <property type="entry name" value="DUF5995"/>
</dbReference>
<dbReference type="AlphaFoldDB" id="A0A2G1WHK0"/>
<reference evidence="1 2" key="1">
    <citation type="journal article" date="2014" name="Front. Microbiol.">
        <title>Population and genomic analysis of the genus Halorubrum.</title>
        <authorList>
            <person name="Fullmer M.S."/>
            <person name="Soucy S.M."/>
            <person name="Swithers K.S."/>
            <person name="Makkay A.M."/>
            <person name="Wheeler R."/>
            <person name="Ventosa A."/>
            <person name="Gogarten J.P."/>
            <person name="Papke R.T."/>
        </authorList>
    </citation>
    <scope>NUCLEOTIDE SEQUENCE [LARGE SCALE GENOMIC DNA]</scope>
    <source>
        <strain evidence="1 2">C49</strain>
    </source>
</reference>
<name>A0A2G1WHK0_9EURY</name>
<evidence type="ECO:0000313" key="2">
    <source>
        <dbReference type="Proteomes" id="UP000222824"/>
    </source>
</evidence>
<keyword evidence="2" id="KW-1185">Reference proteome</keyword>
<protein>
    <submittedName>
        <fullName evidence="1">Uncharacterized protein</fullName>
    </submittedName>
</protein>
<sequence>MTPIRTAVPTAEEARALLTGIRRTADVDIDVDAIAAELADDEPDAALLDLVATPFASVADVDERLARAESYLRERGDRRAVFLTVYSRMTATVRTAIDDGAFIDAEWAASYLVAFAERYRRALVAFEQRDFESLPRPWLIAFAAGARGETLVAQDALLGINAHITYDLTYTLGDIGIDPDRDAKRADHDRINAILARLVQTAQDALVETYAAVGIAGIDRLLDPLDDRLALLGLKGTREFAWRNAVLRADLPAWAGERYVDWRTETLSTGAAAVVLAPDVDGDTAARLRDAEAEVDAASAFCETVRRRL</sequence>
<proteinExistence type="predicted"/>